<dbReference type="GO" id="GO:0005789">
    <property type="term" value="C:endoplasmic reticulum membrane"/>
    <property type="evidence" value="ECO:0007669"/>
    <property type="project" value="InterPro"/>
</dbReference>
<feature type="region of interest" description="Disordered" evidence="7">
    <location>
        <begin position="442"/>
        <end position="468"/>
    </location>
</feature>
<evidence type="ECO:0000256" key="6">
    <source>
        <dbReference type="ARBA" id="ARBA00023180"/>
    </source>
</evidence>
<dbReference type="InterPro" id="IPR018469">
    <property type="entry name" value="Dual_oxidase_maturation_fac"/>
</dbReference>
<evidence type="ECO:0000256" key="1">
    <source>
        <dbReference type="ARBA" id="ARBA00004141"/>
    </source>
</evidence>
<comment type="subcellular location">
    <subcellularLocation>
        <location evidence="1">Membrane</location>
        <topology evidence="1">Multi-pass membrane protein</topology>
    </subcellularLocation>
</comment>
<feature type="region of interest" description="Disordered" evidence="7">
    <location>
        <begin position="518"/>
        <end position="551"/>
    </location>
</feature>
<feature type="transmembrane region" description="Helical" evidence="8">
    <location>
        <begin position="215"/>
        <end position="238"/>
    </location>
</feature>
<feature type="compositionally biased region" description="Low complexity" evidence="7">
    <location>
        <begin position="525"/>
        <end position="550"/>
    </location>
</feature>
<keyword evidence="4 8" id="KW-1133">Transmembrane helix</keyword>
<keyword evidence="9" id="KW-1185">Reference proteome</keyword>
<evidence type="ECO:0000313" key="9">
    <source>
        <dbReference type="Proteomes" id="UP001165740"/>
    </source>
</evidence>
<dbReference type="Pfam" id="PF10204">
    <property type="entry name" value="DuoxA"/>
    <property type="match status" value="1"/>
</dbReference>
<gene>
    <name evidence="10" type="primary">LOC106054725</name>
</gene>
<evidence type="ECO:0000256" key="8">
    <source>
        <dbReference type="SAM" id="Phobius"/>
    </source>
</evidence>
<feature type="transmembrane region" description="Helical" evidence="8">
    <location>
        <begin position="37"/>
        <end position="58"/>
    </location>
</feature>
<feature type="compositionally biased region" description="Polar residues" evidence="7">
    <location>
        <begin position="442"/>
        <end position="458"/>
    </location>
</feature>
<dbReference type="GeneID" id="106054725"/>
<dbReference type="PANTHER" id="PTHR31158">
    <property type="entry name" value="DUAL OXIDASE 2"/>
    <property type="match status" value="1"/>
</dbReference>
<accession>A0A9W3BQF9</accession>
<evidence type="ECO:0000256" key="4">
    <source>
        <dbReference type="ARBA" id="ARBA00022989"/>
    </source>
</evidence>
<feature type="transmembrane region" description="Helical" evidence="8">
    <location>
        <begin position="190"/>
        <end position="208"/>
    </location>
</feature>
<keyword evidence="5 8" id="KW-0472">Membrane</keyword>
<reference evidence="10" key="1">
    <citation type="submission" date="2025-08" db="UniProtKB">
        <authorList>
            <consortium name="RefSeq"/>
        </authorList>
    </citation>
    <scope>IDENTIFICATION</scope>
</reference>
<feature type="transmembrane region" description="Helical" evidence="8">
    <location>
        <begin position="70"/>
        <end position="89"/>
    </location>
</feature>
<dbReference type="PANTHER" id="PTHR31158:SF1">
    <property type="entry name" value="DOXA1 FACTOR-RELATED"/>
    <property type="match status" value="1"/>
</dbReference>
<name>A0A9W3BQF9_BIOGL</name>
<feature type="transmembrane region" description="Helical" evidence="8">
    <location>
        <begin position="258"/>
        <end position="283"/>
    </location>
</feature>
<protein>
    <submittedName>
        <fullName evidence="10">Uncharacterized protein LOC106054725 isoform X1</fullName>
    </submittedName>
</protein>
<evidence type="ECO:0000256" key="3">
    <source>
        <dbReference type="ARBA" id="ARBA00022692"/>
    </source>
</evidence>
<dbReference type="GO" id="GO:0015031">
    <property type="term" value="P:protein transport"/>
    <property type="evidence" value="ECO:0007669"/>
    <property type="project" value="InterPro"/>
</dbReference>
<keyword evidence="6" id="KW-0325">Glycoprotein</keyword>
<dbReference type="RefSeq" id="XP_055901775.1">
    <property type="nucleotide sequence ID" value="XM_056045800.1"/>
</dbReference>
<evidence type="ECO:0000256" key="5">
    <source>
        <dbReference type="ARBA" id="ARBA00023136"/>
    </source>
</evidence>
<proteinExistence type="inferred from homology"/>
<evidence type="ECO:0000256" key="7">
    <source>
        <dbReference type="SAM" id="MobiDB-lite"/>
    </source>
</evidence>
<evidence type="ECO:0000313" key="10">
    <source>
        <dbReference type="RefSeq" id="XP_055901775.1"/>
    </source>
</evidence>
<dbReference type="OMA" id="QEMISHY"/>
<dbReference type="AlphaFoldDB" id="A0A9W3BQF9"/>
<organism evidence="9 10">
    <name type="scientific">Biomphalaria glabrata</name>
    <name type="common">Bloodfluke planorb</name>
    <name type="synonym">Freshwater snail</name>
    <dbReference type="NCBI Taxonomy" id="6526"/>
    <lineage>
        <taxon>Eukaryota</taxon>
        <taxon>Metazoa</taxon>
        <taxon>Spiralia</taxon>
        <taxon>Lophotrochozoa</taxon>
        <taxon>Mollusca</taxon>
        <taxon>Gastropoda</taxon>
        <taxon>Heterobranchia</taxon>
        <taxon>Euthyneura</taxon>
        <taxon>Panpulmonata</taxon>
        <taxon>Hygrophila</taxon>
        <taxon>Lymnaeoidea</taxon>
        <taxon>Planorbidae</taxon>
        <taxon>Biomphalaria</taxon>
    </lineage>
</organism>
<comment type="similarity">
    <text evidence="2">Belongs to the DUOXA family.</text>
</comment>
<sequence>MINFTSTRMTWFRAFRNEYGFMLYKDNTSAVSFDMPLMVVTYFCALISIATLVATLGIRGHQKWSALLRAVYSLGIGSIILACIYGHSWQVGEVDIKMPYVYRNNIPFEGQVGINVALDGANVTLSGYYGAAKNSPVYYAESMPWADYGEEFRRFNYFLSRGLPAPILKVMEYLTVDSGGLRWGRSFHTAGQFSLALLWTAFAFWMVANILLFNVIVYGAYMCFLTGLSMILACVAYNSCQNVIPLAIPFDNTQLTLTYGWCFWLTLAAGIATLLVGSILFLLDYFTPENISDFFHLEKIVDEEHFEFEDRRGTNPSLNPNLLMDRRGSVVPPQPTDRRGSIFLDPCRQTNHFETRMKSHSLGDITGQGRSKDDLFMSKKNPLFINGDFKMLKQKLQQSDGDNVSLNMECLCEDSEVCLSTKKPSLATLKEHRENHANEMLSLSGNSQRSNISSTDQASVHEVSKTPRVSFSHPEILPNFSRRASEGDILKCSHIWDLQESTTISGLEAAEDLEKKLYRDDDTTSQKSSSLSRQSSTASSSSDDPSSNQSALSTDCILNDIKIDKIKGKNITTVDVTIDIEQHR</sequence>
<evidence type="ECO:0000256" key="2">
    <source>
        <dbReference type="ARBA" id="ARBA00009816"/>
    </source>
</evidence>
<dbReference type="Proteomes" id="UP001165740">
    <property type="component" value="Chromosome 11"/>
</dbReference>
<keyword evidence="3 8" id="KW-0812">Transmembrane</keyword>